<comment type="subcellular location">
    <subcellularLocation>
        <location evidence="1">Cytoplasm</location>
    </subcellularLocation>
</comment>
<dbReference type="Pfam" id="PF21989">
    <property type="entry name" value="RA_2"/>
    <property type="match status" value="1"/>
</dbReference>
<dbReference type="InterPro" id="IPR051567">
    <property type="entry name" value="Unconventional_Myosin_ATPase"/>
</dbReference>
<dbReference type="Gene3D" id="1.20.80.10">
    <property type="match status" value="1"/>
</dbReference>
<dbReference type="InterPro" id="IPR002404">
    <property type="entry name" value="IRS_PTB"/>
</dbReference>
<gene>
    <name evidence="11" type="ORF">BSTOLATCC_MIC21032</name>
</gene>
<dbReference type="InterPro" id="IPR000857">
    <property type="entry name" value="MyTH4_dom"/>
</dbReference>
<dbReference type="SUPFAM" id="SSF47031">
    <property type="entry name" value="Second domain of FERM"/>
    <property type="match status" value="1"/>
</dbReference>
<keyword evidence="7" id="KW-0505">Motor protein</keyword>
<dbReference type="Pfam" id="PF00784">
    <property type="entry name" value="MyTH4"/>
    <property type="match status" value="1"/>
</dbReference>
<dbReference type="InterPro" id="IPR000299">
    <property type="entry name" value="FERM_domain"/>
</dbReference>
<dbReference type="EMBL" id="CAJZBQ010000020">
    <property type="protein sequence ID" value="CAG9318559.1"/>
    <property type="molecule type" value="Genomic_DNA"/>
</dbReference>
<proteinExistence type="inferred from homology"/>
<dbReference type="Proteomes" id="UP001162131">
    <property type="component" value="Unassembled WGS sequence"/>
</dbReference>
<evidence type="ECO:0000256" key="6">
    <source>
        <dbReference type="ARBA" id="ARBA00022840"/>
    </source>
</evidence>
<dbReference type="PROSITE" id="PS51016">
    <property type="entry name" value="MYTH4"/>
    <property type="match status" value="1"/>
</dbReference>
<dbReference type="GO" id="GO:0005737">
    <property type="term" value="C:cytoplasm"/>
    <property type="evidence" value="ECO:0007669"/>
    <property type="project" value="UniProtKB-SubCell"/>
</dbReference>
<comment type="similarity">
    <text evidence="2">Belongs to the TRAFAC class myosin-kinesin ATPase superfamily. Myosin family.</text>
</comment>
<keyword evidence="5" id="KW-0547">Nucleotide-binding</keyword>
<evidence type="ECO:0000256" key="4">
    <source>
        <dbReference type="ARBA" id="ARBA00022737"/>
    </source>
</evidence>
<sequence>MKQFLDLNPKFQDFLNEDSSEGNHREKEIFRETEIEQVTSWSYEEAFPQFEAIPISEAAMQTHMSNEKIGLVREFPFEAYCELNFRGKTSWGVKVPLTDILSFSSNVIKKPLLKMNSKYHKSARQTFKNILSYMKERSSSRPSIHHANKLLKIGMESPPEICDEIYCQLVKQTNNNPKIKSTLRAWTLFGICSGVFAPSPNLRLPLLNHLVKIVENESQEISSKTCYCITRLEKIYQNGSRLVHPTEMELKCMKAMRPIPIKVYLMSGSYICMLIESYDNSNDLKCAVLRRLDISVSKFSYFGFYEYCEASELEERYIEDCELILDIISKWNENENPEAFKLVLKIRVWYTPGPKDIGSLCLLHIQSVFDVISCKIPVSLKIALLLGALKLHIDMGNSKQLDAFLYQRLFNYIPERLIHLLAKEDWIAKLLQKRMSFDKYSKIEAQRKYLEVLSSEPLYGSNMFYLISYDLNEEITMLPYDVLLVINSNGAMIYTRDHREELLKFKYSEISSWGVSKDMFALIVAKGGAQTQYMFKTVLARVISSLMEAYVNKSLGRPIGQLPTQNTNLRKIGLQRELITKFPRLQAELFKM</sequence>
<keyword evidence="4" id="KW-0677">Repeat</keyword>
<dbReference type="SMART" id="SM00295">
    <property type="entry name" value="B41"/>
    <property type="match status" value="1"/>
</dbReference>
<organism evidence="11 12">
    <name type="scientific">Blepharisma stoltei</name>
    <dbReference type="NCBI Taxonomy" id="1481888"/>
    <lineage>
        <taxon>Eukaryota</taxon>
        <taxon>Sar</taxon>
        <taxon>Alveolata</taxon>
        <taxon>Ciliophora</taxon>
        <taxon>Postciliodesmatophora</taxon>
        <taxon>Heterotrichea</taxon>
        <taxon>Heterotrichida</taxon>
        <taxon>Blepharismidae</taxon>
        <taxon>Blepharisma</taxon>
    </lineage>
</organism>
<dbReference type="InterPro" id="IPR035963">
    <property type="entry name" value="FERM_2"/>
</dbReference>
<dbReference type="InterPro" id="IPR029071">
    <property type="entry name" value="Ubiquitin-like_domsf"/>
</dbReference>
<dbReference type="Gene3D" id="2.30.29.30">
    <property type="entry name" value="Pleckstrin-homology domain (PH domain)/Phosphotyrosine-binding domain (PTB)"/>
    <property type="match status" value="1"/>
</dbReference>
<evidence type="ECO:0000256" key="8">
    <source>
        <dbReference type="ARBA" id="ARBA00023203"/>
    </source>
</evidence>
<dbReference type="Pfam" id="PF00373">
    <property type="entry name" value="FERM_M"/>
    <property type="match status" value="1"/>
</dbReference>
<dbReference type="InterPro" id="IPR019749">
    <property type="entry name" value="Band_41_domain"/>
</dbReference>
<accession>A0AAU9IVK8</accession>
<evidence type="ECO:0000313" key="11">
    <source>
        <dbReference type="EMBL" id="CAG9318559.1"/>
    </source>
</evidence>
<evidence type="ECO:0000256" key="1">
    <source>
        <dbReference type="ARBA" id="ARBA00004496"/>
    </source>
</evidence>
<feature type="domain" description="FERM" evidence="9">
    <location>
        <begin position="259"/>
        <end position="558"/>
    </location>
</feature>
<dbReference type="PANTHER" id="PTHR22692">
    <property type="entry name" value="MYOSIN VII, XV"/>
    <property type="match status" value="1"/>
</dbReference>
<dbReference type="GO" id="GO:0005524">
    <property type="term" value="F:ATP binding"/>
    <property type="evidence" value="ECO:0007669"/>
    <property type="project" value="UniProtKB-KW"/>
</dbReference>
<evidence type="ECO:0000256" key="3">
    <source>
        <dbReference type="ARBA" id="ARBA00022490"/>
    </source>
</evidence>
<dbReference type="Pfam" id="PF02174">
    <property type="entry name" value="IRS"/>
    <property type="match status" value="1"/>
</dbReference>
<dbReference type="InterPro" id="IPR019748">
    <property type="entry name" value="FERM_central"/>
</dbReference>
<keyword evidence="8" id="KW-0009">Actin-binding</keyword>
<dbReference type="AlphaFoldDB" id="A0AAU9IVK8"/>
<dbReference type="Gene3D" id="3.10.20.90">
    <property type="entry name" value="Phosphatidylinositol 3-kinase Catalytic Subunit, Chain A, domain 1"/>
    <property type="match status" value="1"/>
</dbReference>
<dbReference type="SUPFAM" id="SSF50729">
    <property type="entry name" value="PH domain-like"/>
    <property type="match status" value="1"/>
</dbReference>
<dbReference type="CDD" id="cd14473">
    <property type="entry name" value="FERM_B-lobe"/>
    <property type="match status" value="1"/>
</dbReference>
<dbReference type="GO" id="GO:0003779">
    <property type="term" value="F:actin binding"/>
    <property type="evidence" value="ECO:0007669"/>
    <property type="project" value="UniProtKB-KW"/>
</dbReference>
<evidence type="ECO:0000313" key="12">
    <source>
        <dbReference type="Proteomes" id="UP001162131"/>
    </source>
</evidence>
<reference evidence="11" key="1">
    <citation type="submission" date="2021-09" db="EMBL/GenBank/DDBJ databases">
        <authorList>
            <consortium name="AG Swart"/>
            <person name="Singh M."/>
            <person name="Singh A."/>
            <person name="Seah K."/>
            <person name="Emmerich C."/>
        </authorList>
    </citation>
    <scope>NUCLEOTIDE SEQUENCE</scope>
    <source>
        <strain evidence="11">ATCC30299</strain>
    </source>
</reference>
<comment type="caution">
    <text evidence="11">The sequence shown here is derived from an EMBL/GenBank/DDBJ whole genome shotgun (WGS) entry which is preliminary data.</text>
</comment>
<dbReference type="PANTHER" id="PTHR22692:SF33">
    <property type="entry name" value="MYOSIN"/>
    <property type="match status" value="1"/>
</dbReference>
<dbReference type="InterPro" id="IPR038185">
    <property type="entry name" value="MyTH4_dom_sf"/>
</dbReference>
<protein>
    <recommendedName>
        <fullName evidence="13">MyTH4 domain-containing protein</fullName>
    </recommendedName>
</protein>
<evidence type="ECO:0000259" key="9">
    <source>
        <dbReference type="PROSITE" id="PS50057"/>
    </source>
</evidence>
<dbReference type="InterPro" id="IPR014352">
    <property type="entry name" value="FERM/acyl-CoA-bd_prot_sf"/>
</dbReference>
<feature type="domain" description="MyTH4" evidence="10">
    <location>
        <begin position="103"/>
        <end position="254"/>
    </location>
</feature>
<dbReference type="PROSITE" id="PS50057">
    <property type="entry name" value="FERM_3"/>
    <property type="match status" value="1"/>
</dbReference>
<evidence type="ECO:0000256" key="2">
    <source>
        <dbReference type="ARBA" id="ARBA00008314"/>
    </source>
</evidence>
<keyword evidence="3" id="KW-0963">Cytoplasm</keyword>
<dbReference type="GO" id="GO:0005856">
    <property type="term" value="C:cytoskeleton"/>
    <property type="evidence" value="ECO:0007669"/>
    <property type="project" value="InterPro"/>
</dbReference>
<dbReference type="InterPro" id="IPR011993">
    <property type="entry name" value="PH-like_dom_sf"/>
</dbReference>
<evidence type="ECO:0000259" key="10">
    <source>
        <dbReference type="PROSITE" id="PS51016"/>
    </source>
</evidence>
<dbReference type="SMART" id="SM00139">
    <property type="entry name" value="MyTH4"/>
    <property type="match status" value="1"/>
</dbReference>
<dbReference type="SUPFAM" id="SSF54236">
    <property type="entry name" value="Ubiquitin-like"/>
    <property type="match status" value="1"/>
</dbReference>
<name>A0AAU9IVK8_9CILI</name>
<dbReference type="Gene3D" id="1.25.40.530">
    <property type="entry name" value="MyTH4 domain"/>
    <property type="match status" value="1"/>
</dbReference>
<evidence type="ECO:0000256" key="5">
    <source>
        <dbReference type="ARBA" id="ARBA00022741"/>
    </source>
</evidence>
<keyword evidence="12" id="KW-1185">Reference proteome</keyword>
<evidence type="ECO:0000256" key="7">
    <source>
        <dbReference type="ARBA" id="ARBA00023175"/>
    </source>
</evidence>
<evidence type="ECO:0008006" key="13">
    <source>
        <dbReference type="Google" id="ProtNLM"/>
    </source>
</evidence>
<keyword evidence="6" id="KW-0067">ATP-binding</keyword>